<protein>
    <submittedName>
        <fullName evidence="3">(Mediterranean fruit fly) hypothetical protein</fullName>
    </submittedName>
</protein>
<evidence type="ECO:0000256" key="1">
    <source>
        <dbReference type="SAM" id="MobiDB-lite"/>
    </source>
</evidence>
<evidence type="ECO:0000256" key="2">
    <source>
        <dbReference type="SAM" id="Phobius"/>
    </source>
</evidence>
<keyword evidence="2" id="KW-1133">Transmembrane helix</keyword>
<gene>
    <name evidence="3" type="ORF">CCAP1982_LOCUS7681</name>
</gene>
<proteinExistence type="predicted"/>
<dbReference type="Proteomes" id="UP000606786">
    <property type="component" value="Unassembled WGS sequence"/>
</dbReference>
<feature type="transmembrane region" description="Helical" evidence="2">
    <location>
        <begin position="23"/>
        <end position="41"/>
    </location>
</feature>
<dbReference type="EMBL" id="CAJHJT010000012">
    <property type="protein sequence ID" value="CAD6999138.1"/>
    <property type="molecule type" value="Genomic_DNA"/>
</dbReference>
<name>A0A811ULE4_CERCA</name>
<accession>A0A811ULE4</accession>
<sequence>MPLNGNESPGLKANSMRSVLDNMRLLINGLMVICLSMLVTYQKTKTKAKTSSNSSRRSSTGSNHQAARQLGNQPLQAECNSDDSLAR</sequence>
<dbReference type="AlphaFoldDB" id="A0A811ULE4"/>
<reference evidence="3" key="1">
    <citation type="submission" date="2020-11" db="EMBL/GenBank/DDBJ databases">
        <authorList>
            <person name="Whitehead M."/>
        </authorList>
    </citation>
    <scope>NUCLEOTIDE SEQUENCE</scope>
    <source>
        <strain evidence="3">EGII</strain>
    </source>
</reference>
<keyword evidence="2" id="KW-0472">Membrane</keyword>
<evidence type="ECO:0000313" key="3">
    <source>
        <dbReference type="EMBL" id="CAD6999138.1"/>
    </source>
</evidence>
<feature type="compositionally biased region" description="Low complexity" evidence="1">
    <location>
        <begin position="49"/>
        <end position="63"/>
    </location>
</feature>
<feature type="compositionally biased region" description="Polar residues" evidence="1">
    <location>
        <begin position="64"/>
        <end position="87"/>
    </location>
</feature>
<comment type="caution">
    <text evidence="3">The sequence shown here is derived from an EMBL/GenBank/DDBJ whole genome shotgun (WGS) entry which is preliminary data.</text>
</comment>
<feature type="region of interest" description="Disordered" evidence="1">
    <location>
        <begin position="45"/>
        <end position="87"/>
    </location>
</feature>
<organism evidence="3 4">
    <name type="scientific">Ceratitis capitata</name>
    <name type="common">Mediterranean fruit fly</name>
    <name type="synonym">Tephritis capitata</name>
    <dbReference type="NCBI Taxonomy" id="7213"/>
    <lineage>
        <taxon>Eukaryota</taxon>
        <taxon>Metazoa</taxon>
        <taxon>Ecdysozoa</taxon>
        <taxon>Arthropoda</taxon>
        <taxon>Hexapoda</taxon>
        <taxon>Insecta</taxon>
        <taxon>Pterygota</taxon>
        <taxon>Neoptera</taxon>
        <taxon>Endopterygota</taxon>
        <taxon>Diptera</taxon>
        <taxon>Brachycera</taxon>
        <taxon>Muscomorpha</taxon>
        <taxon>Tephritoidea</taxon>
        <taxon>Tephritidae</taxon>
        <taxon>Ceratitis</taxon>
        <taxon>Ceratitis</taxon>
    </lineage>
</organism>
<keyword evidence="2" id="KW-0812">Transmembrane</keyword>
<evidence type="ECO:0000313" key="4">
    <source>
        <dbReference type="Proteomes" id="UP000606786"/>
    </source>
</evidence>
<keyword evidence="4" id="KW-1185">Reference proteome</keyword>